<dbReference type="InterPro" id="IPR004757">
    <property type="entry name" value="EtNH_permease"/>
</dbReference>
<evidence type="ECO:0000313" key="8">
    <source>
        <dbReference type="Proteomes" id="UP000183371"/>
    </source>
</evidence>
<dbReference type="NCBIfam" id="TIGR00908">
    <property type="entry name" value="2A0305"/>
    <property type="match status" value="1"/>
</dbReference>
<evidence type="ECO:0000256" key="4">
    <source>
        <dbReference type="ARBA" id="ARBA00023136"/>
    </source>
</evidence>
<feature type="domain" description="Amino acid permease/ SLC12A" evidence="6">
    <location>
        <begin position="59"/>
        <end position="428"/>
    </location>
</feature>
<evidence type="ECO:0000256" key="2">
    <source>
        <dbReference type="ARBA" id="ARBA00022692"/>
    </source>
</evidence>
<evidence type="ECO:0000256" key="3">
    <source>
        <dbReference type="ARBA" id="ARBA00022989"/>
    </source>
</evidence>
<feature type="transmembrane region" description="Helical" evidence="5">
    <location>
        <begin position="411"/>
        <end position="428"/>
    </location>
</feature>
<feature type="transmembrane region" description="Helical" evidence="5">
    <location>
        <begin position="138"/>
        <end position="158"/>
    </location>
</feature>
<keyword evidence="4 5" id="KW-0472">Membrane</keyword>
<feature type="transmembrane region" description="Helical" evidence="5">
    <location>
        <begin position="31"/>
        <end position="53"/>
    </location>
</feature>
<feature type="transmembrane region" description="Helical" evidence="5">
    <location>
        <begin position="370"/>
        <end position="391"/>
    </location>
</feature>
<dbReference type="Pfam" id="PF00324">
    <property type="entry name" value="AA_permease"/>
    <property type="match status" value="1"/>
</dbReference>
<keyword evidence="2 5" id="KW-0812">Transmembrane</keyword>
<organism evidence="7 8">
    <name type="scientific">Pseudovibrio denitrificans</name>
    <dbReference type="NCBI Taxonomy" id="258256"/>
    <lineage>
        <taxon>Bacteria</taxon>
        <taxon>Pseudomonadati</taxon>
        <taxon>Pseudomonadota</taxon>
        <taxon>Alphaproteobacteria</taxon>
        <taxon>Hyphomicrobiales</taxon>
        <taxon>Stappiaceae</taxon>
        <taxon>Pseudovibrio</taxon>
    </lineage>
</organism>
<keyword evidence="8" id="KW-1185">Reference proteome</keyword>
<dbReference type="InterPro" id="IPR004841">
    <property type="entry name" value="AA-permease/SLC12A_dom"/>
</dbReference>
<dbReference type="GO" id="GO:0055085">
    <property type="term" value="P:transmembrane transport"/>
    <property type="evidence" value="ECO:0007669"/>
    <property type="project" value="InterPro"/>
</dbReference>
<dbReference type="GO" id="GO:0016020">
    <property type="term" value="C:membrane"/>
    <property type="evidence" value="ECO:0007669"/>
    <property type="project" value="UniProtKB-SubCell"/>
</dbReference>
<accession>A0A1I7DDE2</accession>
<feature type="transmembrane region" description="Helical" evidence="5">
    <location>
        <begin position="59"/>
        <end position="87"/>
    </location>
</feature>
<proteinExistence type="predicted"/>
<feature type="transmembrane region" description="Helical" evidence="5">
    <location>
        <begin position="249"/>
        <end position="271"/>
    </location>
</feature>
<gene>
    <name evidence="7" type="ORF">SAMN05444141_108172</name>
</gene>
<feature type="transmembrane region" description="Helical" evidence="5">
    <location>
        <begin position="107"/>
        <end position="132"/>
    </location>
</feature>
<feature type="transmembrane region" description="Helical" evidence="5">
    <location>
        <begin position="165"/>
        <end position="186"/>
    </location>
</feature>
<feature type="transmembrane region" description="Helical" evidence="5">
    <location>
        <begin position="206"/>
        <end position="228"/>
    </location>
</feature>
<dbReference type="Gene3D" id="1.20.1740.10">
    <property type="entry name" value="Amino acid/polyamine transporter I"/>
    <property type="match status" value="1"/>
</dbReference>
<dbReference type="PIRSF" id="PIRSF006060">
    <property type="entry name" value="AA_transporter"/>
    <property type="match status" value="1"/>
</dbReference>
<dbReference type="EMBL" id="FPBD01000008">
    <property type="protein sequence ID" value="SFU09624.1"/>
    <property type="molecule type" value="Genomic_DNA"/>
</dbReference>
<sequence length="454" mass="48368">MLFGWFQRLWRASFSMKDSETSQLQKGAAGWFLLATLGVSYVISGSFAGWNFGFAVTSWFGMMIAVALMGLMYFCLVLCLAEMSAALPSAAGGYRISRKVMGDTGGFATALAVLLEYSIAPAAIVIFIGQYLEALLGINGPVVYAVFYLLFIGVHLLGVGEALRFMLVVTAFAVLAIAITLITLGPHFSLANLVVADSTESAQQNLLAFDAVSVWAAFPFAMWLFLAVEGVPLAAEEANDPAVDLPRGIIGAMLFLLISAFLIVVFVPGAATSEEVGYYGAPLVDAIKHVLGEDSVLADFVNLVGLAGLTASFFSIIFGYSRLVFAMSREGYLPRFMSAISSRKVPHWALIIPGVIGFICSLTGKGELMINIAVIGATLSYALQSISYILLKRNHADLHRPYNAPGGQRTAYVTLALSLLALTSCFAYDVGAALIALGLMGLGVGYYVVLGRRA</sequence>
<evidence type="ECO:0000259" key="6">
    <source>
        <dbReference type="Pfam" id="PF00324"/>
    </source>
</evidence>
<dbReference type="AlphaFoldDB" id="A0A1I7DDE2"/>
<evidence type="ECO:0000256" key="5">
    <source>
        <dbReference type="SAM" id="Phobius"/>
    </source>
</evidence>
<dbReference type="Proteomes" id="UP000183371">
    <property type="component" value="Unassembled WGS sequence"/>
</dbReference>
<reference evidence="8" key="1">
    <citation type="submission" date="2016-10" db="EMBL/GenBank/DDBJ databases">
        <authorList>
            <person name="Varghese N."/>
            <person name="Submissions S."/>
        </authorList>
    </citation>
    <scope>NUCLEOTIDE SEQUENCE [LARGE SCALE GENOMIC DNA]</scope>
    <source>
        <strain evidence="8">DSM 17465</strain>
    </source>
</reference>
<dbReference type="PANTHER" id="PTHR42770">
    <property type="entry name" value="AMINO ACID TRANSPORTER-RELATED"/>
    <property type="match status" value="1"/>
</dbReference>
<evidence type="ECO:0000313" key="7">
    <source>
        <dbReference type="EMBL" id="SFU09624.1"/>
    </source>
</evidence>
<protein>
    <submittedName>
        <fullName evidence="7">Ethanolamine:proton symporter, EAT family</fullName>
    </submittedName>
</protein>
<feature type="transmembrane region" description="Helical" evidence="5">
    <location>
        <begin position="434"/>
        <end position="450"/>
    </location>
</feature>
<keyword evidence="3 5" id="KW-1133">Transmembrane helix</keyword>
<name>A0A1I7DDE2_9HYPH</name>
<feature type="transmembrane region" description="Helical" evidence="5">
    <location>
        <begin position="300"/>
        <end position="325"/>
    </location>
</feature>
<evidence type="ECO:0000256" key="1">
    <source>
        <dbReference type="ARBA" id="ARBA00004141"/>
    </source>
</evidence>
<feature type="transmembrane region" description="Helical" evidence="5">
    <location>
        <begin position="345"/>
        <end position="364"/>
    </location>
</feature>
<dbReference type="PANTHER" id="PTHR42770:SF7">
    <property type="entry name" value="MEMBRANE PROTEIN"/>
    <property type="match status" value="1"/>
</dbReference>
<dbReference type="InterPro" id="IPR050367">
    <property type="entry name" value="APC_superfamily"/>
</dbReference>
<comment type="subcellular location">
    <subcellularLocation>
        <location evidence="1">Membrane</location>
        <topology evidence="1">Multi-pass membrane protein</topology>
    </subcellularLocation>
</comment>